<reference evidence="1" key="1">
    <citation type="submission" date="2022-05" db="EMBL/GenBank/DDBJ databases">
        <authorList>
            <person name="Jo J.-H."/>
            <person name="Im W.-T."/>
        </authorList>
    </citation>
    <scope>NUCLEOTIDE SEQUENCE</scope>
    <source>
        <strain evidence="1">SE158</strain>
    </source>
</reference>
<gene>
    <name evidence="1" type="ORF">LZ536_09060</name>
</gene>
<comment type="caution">
    <text evidence="1">The sequence shown here is derived from an EMBL/GenBank/DDBJ whole genome shotgun (WGS) entry which is preliminary data.</text>
</comment>
<dbReference type="Pfam" id="PF12276">
    <property type="entry name" value="DUF3617"/>
    <property type="match status" value="1"/>
</dbReference>
<proteinExistence type="predicted"/>
<sequence>MKFWSIIPLLALTACGDSDKVEMKNASVSEVAKTMEAKGAADSFIDPGAWEQTVTFVSMEAPGMPPEAKDMMARAMGKTQVHDVCLTEDKAKNPRADFFAGADKNCRYEHFKWGGGKIDLKLDCQHPNAHQVMELTGNYQPQSYEMAMTMTNEGKEPGEHMVMKMRVDAKRTGACTAEQLAAAKQEEKAP</sequence>
<accession>A0ABT0RNF1</accession>
<organism evidence="1 2">
    <name type="scientific">Sphingomonas alba</name>
    <dbReference type="NCBI Taxonomy" id="2908208"/>
    <lineage>
        <taxon>Bacteria</taxon>
        <taxon>Pseudomonadati</taxon>
        <taxon>Pseudomonadota</taxon>
        <taxon>Alphaproteobacteria</taxon>
        <taxon>Sphingomonadales</taxon>
        <taxon>Sphingomonadaceae</taxon>
        <taxon>Sphingomonas</taxon>
    </lineage>
</organism>
<keyword evidence="2" id="KW-1185">Reference proteome</keyword>
<dbReference type="RefSeq" id="WP_249848293.1">
    <property type="nucleotide sequence ID" value="NZ_JAMGBD010000001.1"/>
</dbReference>
<protein>
    <submittedName>
        <fullName evidence="1">DUF3617 domain-containing protein</fullName>
    </submittedName>
</protein>
<name>A0ABT0RNF1_9SPHN</name>
<evidence type="ECO:0000313" key="2">
    <source>
        <dbReference type="Proteomes" id="UP001165363"/>
    </source>
</evidence>
<dbReference type="PROSITE" id="PS51257">
    <property type="entry name" value="PROKAR_LIPOPROTEIN"/>
    <property type="match status" value="1"/>
</dbReference>
<dbReference type="Proteomes" id="UP001165363">
    <property type="component" value="Unassembled WGS sequence"/>
</dbReference>
<dbReference type="EMBL" id="JAMGBD010000001">
    <property type="protein sequence ID" value="MCL6684045.1"/>
    <property type="molecule type" value="Genomic_DNA"/>
</dbReference>
<evidence type="ECO:0000313" key="1">
    <source>
        <dbReference type="EMBL" id="MCL6684045.1"/>
    </source>
</evidence>
<dbReference type="InterPro" id="IPR022061">
    <property type="entry name" value="DUF3617"/>
</dbReference>